<feature type="domain" description="Putative beta-lactamase-inhibitor-like PepSY-like" evidence="2">
    <location>
        <begin position="242"/>
        <end position="306"/>
    </location>
</feature>
<dbReference type="PROSITE" id="PS51257">
    <property type="entry name" value="PROKAR_LIPOPROTEIN"/>
    <property type="match status" value="1"/>
</dbReference>
<evidence type="ECO:0000259" key="2">
    <source>
        <dbReference type="Pfam" id="PF11396"/>
    </source>
</evidence>
<gene>
    <name evidence="3" type="ORF">QE417_003881</name>
</gene>
<evidence type="ECO:0000313" key="4">
    <source>
        <dbReference type="Proteomes" id="UP001258315"/>
    </source>
</evidence>
<evidence type="ECO:0000313" key="3">
    <source>
        <dbReference type="EMBL" id="MDT3404809.1"/>
    </source>
</evidence>
<dbReference type="Proteomes" id="UP001258315">
    <property type="component" value="Unassembled WGS sequence"/>
</dbReference>
<reference evidence="4" key="1">
    <citation type="submission" date="2023-07" db="EMBL/GenBank/DDBJ databases">
        <title>Functional and genomic diversity of the sorghum phyllosphere microbiome.</title>
        <authorList>
            <person name="Shade A."/>
        </authorList>
    </citation>
    <scope>NUCLEOTIDE SEQUENCE [LARGE SCALE GENOMIC DNA]</scope>
    <source>
        <strain evidence="4">SORGH_AS_0422</strain>
    </source>
</reference>
<protein>
    <recommendedName>
        <fullName evidence="2">Putative beta-lactamase-inhibitor-like PepSY-like domain-containing protein</fullName>
    </recommendedName>
</protein>
<feature type="domain" description="Putative beta-lactamase-inhibitor-like PepSY-like" evidence="2">
    <location>
        <begin position="79"/>
        <end position="143"/>
    </location>
</feature>
<accession>A0ABU3GYF7</accession>
<name>A0ABU3GYF7_9SPHI</name>
<dbReference type="EMBL" id="JAVLVU010000001">
    <property type="protein sequence ID" value="MDT3404809.1"/>
    <property type="molecule type" value="Genomic_DNA"/>
</dbReference>
<keyword evidence="1" id="KW-0732">Signal</keyword>
<keyword evidence="4" id="KW-1185">Reference proteome</keyword>
<dbReference type="Gene3D" id="3.40.1420.30">
    <property type="match status" value="1"/>
</dbReference>
<dbReference type="Pfam" id="PF11396">
    <property type="entry name" value="PepSY_like"/>
    <property type="match status" value="3"/>
</dbReference>
<dbReference type="InterPro" id="IPR021533">
    <property type="entry name" value="PepSY-like"/>
</dbReference>
<organism evidence="3 4">
    <name type="scientific">Mucilaginibacter terrae</name>
    <dbReference type="NCBI Taxonomy" id="1955052"/>
    <lineage>
        <taxon>Bacteria</taxon>
        <taxon>Pseudomonadati</taxon>
        <taxon>Bacteroidota</taxon>
        <taxon>Sphingobacteriia</taxon>
        <taxon>Sphingobacteriales</taxon>
        <taxon>Sphingobacteriaceae</taxon>
        <taxon>Mucilaginibacter</taxon>
    </lineage>
</organism>
<dbReference type="SUPFAM" id="SSF160574">
    <property type="entry name" value="BT0923-like"/>
    <property type="match status" value="1"/>
</dbReference>
<evidence type="ECO:0000256" key="1">
    <source>
        <dbReference type="SAM" id="SignalP"/>
    </source>
</evidence>
<feature type="chain" id="PRO_5045685824" description="Putative beta-lactamase-inhibitor-like PepSY-like domain-containing protein" evidence="1">
    <location>
        <begin position="28"/>
        <end position="312"/>
    </location>
</feature>
<feature type="domain" description="Putative beta-lactamase-inhibitor-like PepSY-like" evidence="2">
    <location>
        <begin position="177"/>
        <end position="214"/>
    </location>
</feature>
<sequence length="312" mass="32964">MKKLTKSYLLSAVAALVVLTSSCTKEAAQSTEDAEIAASKTTASSTSILVAASTSTTTTATAAAKDSLALMNACPPGGKKDTVAFSALSASITTYLTTNYAGSTFQKAFKIANRSGVLEGYVVAINFNSKPVGLKFDASGNFVQVLEQRERPDIAGGPGWHKGGRFENRGGLRGDTLALSALPAAIKTYFATNYATDTLLHAVVTRNDTSYIIISANKGLFATAFASKLVFVKRVQLNPRPAKHTPVDPATLPAAITTYLTTTYPGFVLDKAFAQKQNNVVNKYVVLIDASGTRYAVEFDSTGKFVKSTAVR</sequence>
<dbReference type="RefSeq" id="WP_311952538.1">
    <property type="nucleotide sequence ID" value="NZ_JAVLVU010000001.1"/>
</dbReference>
<comment type="caution">
    <text evidence="3">The sequence shown here is derived from an EMBL/GenBank/DDBJ whole genome shotgun (WGS) entry which is preliminary data.</text>
</comment>
<feature type="signal peptide" evidence="1">
    <location>
        <begin position="1"/>
        <end position="27"/>
    </location>
</feature>
<proteinExistence type="predicted"/>